<dbReference type="PANTHER" id="PTHR45228:SF4">
    <property type="entry name" value="LIPOPROTEIN"/>
    <property type="match status" value="1"/>
</dbReference>
<dbReference type="InterPro" id="IPR003607">
    <property type="entry name" value="HD/PDEase_dom"/>
</dbReference>
<evidence type="ECO:0000259" key="2">
    <source>
        <dbReference type="PROSITE" id="PS50887"/>
    </source>
</evidence>
<reference evidence="4" key="1">
    <citation type="journal article" date="2014" name="Front. Microbiol.">
        <title>High frequency of phylogenetically diverse reductive dehalogenase-homologous genes in deep subseafloor sedimentary metagenomes.</title>
        <authorList>
            <person name="Kawai M."/>
            <person name="Futagami T."/>
            <person name="Toyoda A."/>
            <person name="Takaki Y."/>
            <person name="Nishi S."/>
            <person name="Hori S."/>
            <person name="Arai W."/>
            <person name="Tsubouchi T."/>
            <person name="Morono Y."/>
            <person name="Uchiyama I."/>
            <person name="Ito T."/>
            <person name="Fujiyama A."/>
            <person name="Inagaki F."/>
            <person name="Takami H."/>
        </authorList>
    </citation>
    <scope>NUCLEOTIDE SEQUENCE</scope>
    <source>
        <strain evidence="4">Expedition CK06-06</strain>
    </source>
</reference>
<protein>
    <recommendedName>
        <fullName evidence="5">HD-GYP domain-containing protein</fullName>
    </recommendedName>
</protein>
<evidence type="ECO:0008006" key="5">
    <source>
        <dbReference type="Google" id="ProtNLM"/>
    </source>
</evidence>
<name>X1QAF0_9ZZZZ</name>
<comment type="caution">
    <text evidence="4">The sequence shown here is derived from an EMBL/GenBank/DDBJ whole genome shotgun (WGS) entry which is preliminary data.</text>
</comment>
<proteinExistence type="predicted"/>
<dbReference type="SUPFAM" id="SSF55073">
    <property type="entry name" value="Nucleotide cyclase"/>
    <property type="match status" value="1"/>
</dbReference>
<dbReference type="InterPro" id="IPR037522">
    <property type="entry name" value="HD_GYP_dom"/>
</dbReference>
<accession>X1QAF0</accession>
<feature type="non-terminal residue" evidence="4">
    <location>
        <position position="271"/>
    </location>
</feature>
<organism evidence="4">
    <name type="scientific">marine sediment metagenome</name>
    <dbReference type="NCBI Taxonomy" id="412755"/>
    <lineage>
        <taxon>unclassified sequences</taxon>
        <taxon>metagenomes</taxon>
        <taxon>ecological metagenomes</taxon>
    </lineage>
</organism>
<dbReference type="NCBIfam" id="TIGR00254">
    <property type="entry name" value="GGDEF"/>
    <property type="match status" value="1"/>
</dbReference>
<dbReference type="InterPro" id="IPR029787">
    <property type="entry name" value="Nucleotide_cyclase"/>
</dbReference>
<evidence type="ECO:0000259" key="3">
    <source>
        <dbReference type="PROSITE" id="PS51832"/>
    </source>
</evidence>
<dbReference type="Gene3D" id="1.10.3210.10">
    <property type="entry name" value="Hypothetical protein af1432"/>
    <property type="match status" value="1"/>
</dbReference>
<dbReference type="SMART" id="SM00471">
    <property type="entry name" value="HDc"/>
    <property type="match status" value="1"/>
</dbReference>
<evidence type="ECO:0000313" key="4">
    <source>
        <dbReference type="EMBL" id="GAI65208.1"/>
    </source>
</evidence>
<feature type="domain" description="GGDEF" evidence="2">
    <location>
        <begin position="1"/>
        <end position="97"/>
    </location>
</feature>
<dbReference type="SMART" id="SM00267">
    <property type="entry name" value="GGDEF"/>
    <property type="match status" value="1"/>
</dbReference>
<gene>
    <name evidence="4" type="ORF">S12H4_10709</name>
</gene>
<dbReference type="AlphaFoldDB" id="X1QAF0"/>
<dbReference type="Pfam" id="PF13487">
    <property type="entry name" value="HD_5"/>
    <property type="match status" value="1"/>
</dbReference>
<dbReference type="PROSITE" id="PS50887">
    <property type="entry name" value="GGDEF"/>
    <property type="match status" value="1"/>
</dbReference>
<dbReference type="Pfam" id="PF00990">
    <property type="entry name" value="GGDEF"/>
    <property type="match status" value="1"/>
</dbReference>
<dbReference type="Gene3D" id="3.30.70.270">
    <property type="match status" value="1"/>
</dbReference>
<dbReference type="NCBIfam" id="TIGR00277">
    <property type="entry name" value="HDIG"/>
    <property type="match status" value="1"/>
</dbReference>
<dbReference type="EMBL" id="BARW01004638">
    <property type="protein sequence ID" value="GAI65208.1"/>
    <property type="molecule type" value="Genomic_DNA"/>
</dbReference>
<dbReference type="InterPro" id="IPR052020">
    <property type="entry name" value="Cyclic_di-GMP/3'3'-cGAMP_PDE"/>
</dbReference>
<feature type="coiled-coil region" evidence="1">
    <location>
        <begin position="106"/>
        <end position="133"/>
    </location>
</feature>
<dbReference type="InterPro" id="IPR006675">
    <property type="entry name" value="HDIG_dom"/>
</dbReference>
<dbReference type="InterPro" id="IPR000160">
    <property type="entry name" value="GGDEF_dom"/>
</dbReference>
<sequence>MKIQKRTTDVLTRYGGDEFVIIMPETKAKDAVTLLERIRGKIQEIKVVEDLPMTISCGIAQSLSEPADSSREVMRRADLALYEAKSAGRNCVKIWDETMSKALSDNDIETKKITKLQRRIDGLSEQAEKVFIQSIWGLVQALEAKDSYTKKHSENVMHYAVGIAKTMKIAPEQIDVIRRAAMIHDIGKIGIPDAILSKPGKLTPRERSVIEQHPLIAVRILEKMTFLEQEIAIVRHHHEKWNGRGYPDGIPNTVIPLGARIMAVADTFDAL</sequence>
<dbReference type="CDD" id="cd00077">
    <property type="entry name" value="HDc"/>
    <property type="match status" value="1"/>
</dbReference>
<dbReference type="SUPFAM" id="SSF109604">
    <property type="entry name" value="HD-domain/PDEase-like"/>
    <property type="match status" value="1"/>
</dbReference>
<dbReference type="InterPro" id="IPR043128">
    <property type="entry name" value="Rev_trsase/Diguanyl_cyclase"/>
</dbReference>
<dbReference type="CDD" id="cd01949">
    <property type="entry name" value="GGDEF"/>
    <property type="match status" value="1"/>
</dbReference>
<dbReference type="PROSITE" id="PS51832">
    <property type="entry name" value="HD_GYP"/>
    <property type="match status" value="1"/>
</dbReference>
<evidence type="ECO:0000256" key="1">
    <source>
        <dbReference type="SAM" id="Coils"/>
    </source>
</evidence>
<feature type="domain" description="HD-GYP" evidence="3">
    <location>
        <begin position="127"/>
        <end position="271"/>
    </location>
</feature>
<keyword evidence="1" id="KW-0175">Coiled coil</keyword>
<dbReference type="PANTHER" id="PTHR45228">
    <property type="entry name" value="CYCLIC DI-GMP PHOSPHODIESTERASE TM_0186-RELATED"/>
    <property type="match status" value="1"/>
</dbReference>